<dbReference type="GO" id="GO:0016301">
    <property type="term" value="F:kinase activity"/>
    <property type="evidence" value="ECO:0007669"/>
    <property type="project" value="UniProtKB-KW"/>
</dbReference>
<reference evidence="1" key="1">
    <citation type="submission" date="2023-04" db="EMBL/GenBank/DDBJ databases">
        <title>Chromosome-level genome of Chaenocephalus aceratus.</title>
        <authorList>
            <person name="Park H."/>
        </authorList>
    </citation>
    <scope>NUCLEOTIDE SEQUENCE</scope>
    <source>
        <strain evidence="1">DE</strain>
        <tissue evidence="1">Muscle</tissue>
    </source>
</reference>
<dbReference type="AlphaFoldDB" id="A0AAD9BFJ4"/>
<comment type="caution">
    <text evidence="1">The sequence shown here is derived from an EMBL/GenBank/DDBJ whole genome shotgun (WGS) entry which is preliminary data.</text>
</comment>
<dbReference type="EMBL" id="JASDAP010000024">
    <property type="protein sequence ID" value="KAK1881099.1"/>
    <property type="molecule type" value="Genomic_DNA"/>
</dbReference>
<proteinExistence type="predicted"/>
<accession>A0AAD9BFJ4</accession>
<protein>
    <submittedName>
        <fullName evidence="1">Sensor histidine kinase GacS</fullName>
    </submittedName>
</protein>
<keyword evidence="1" id="KW-0418">Kinase</keyword>
<evidence type="ECO:0000313" key="2">
    <source>
        <dbReference type="Proteomes" id="UP001228049"/>
    </source>
</evidence>
<organism evidence="1 2">
    <name type="scientific">Dissostichus eleginoides</name>
    <name type="common">Patagonian toothfish</name>
    <name type="synonym">Dissostichus amissus</name>
    <dbReference type="NCBI Taxonomy" id="100907"/>
    <lineage>
        <taxon>Eukaryota</taxon>
        <taxon>Metazoa</taxon>
        <taxon>Chordata</taxon>
        <taxon>Craniata</taxon>
        <taxon>Vertebrata</taxon>
        <taxon>Euteleostomi</taxon>
        <taxon>Actinopterygii</taxon>
        <taxon>Neopterygii</taxon>
        <taxon>Teleostei</taxon>
        <taxon>Neoteleostei</taxon>
        <taxon>Acanthomorphata</taxon>
        <taxon>Eupercaria</taxon>
        <taxon>Perciformes</taxon>
        <taxon>Notothenioidei</taxon>
        <taxon>Nototheniidae</taxon>
        <taxon>Dissostichus</taxon>
    </lineage>
</organism>
<keyword evidence="2" id="KW-1185">Reference proteome</keyword>
<dbReference type="Proteomes" id="UP001228049">
    <property type="component" value="Unassembled WGS sequence"/>
</dbReference>
<keyword evidence="1" id="KW-0808">Transferase</keyword>
<evidence type="ECO:0000313" key="1">
    <source>
        <dbReference type="EMBL" id="KAK1881099.1"/>
    </source>
</evidence>
<name>A0AAD9BFJ4_DISEL</name>
<sequence>MMTSSWVNHQIQVNSDRVQLALMKDSSLPGEVREPLAIGPTIFEVLNILSEDVNYILCNVLTLYDLSDSEFQDLVFESSLEVKQVAAEITELMNKQKKIGNTIRTFLAKEYVKASIHCMVKQTSRMHYQVGAVEKSRRSLQIVVNEFWDFLLNGGEPEQGKELKDTVPLRIPEITQTLVDLLFEFVIASSIWQNVVNASWMSSEGVRSKMFSDETIIEYQKGIQQDIWRLSESFLKEMSWWMNHQIQVHSERVQLAVTEARYAPPRQSNPITIPTQVPEVLVAEFGKLCWRPPCLAHYELSDSEFEDLQFESSLEAGQVAGDITELMEQQRSTGNTIRMFLAKEYVKASIHCMATQTRRKFYPAAAAEESRGSLHIIVDEICEVLLTEDVEKPEEGEEVCVVQKFKDTVPVPIPEITQTLVDLLFEFVTSSCSWHQFVNATLMSSEGVRSLMISDETIIEYQKVIKQDIWRLSESFLKEMSWWMNYHIEVHSERVQRAITEASSAPPPQVPEVLVEEEREPLDIRPTKCWPFSCCIQ</sequence>
<gene>
    <name evidence="1" type="ORF">KUDE01_024267</name>
</gene>